<reference evidence="3 4" key="1">
    <citation type="submission" date="2017-01" db="EMBL/GenBank/DDBJ databases">
        <title>A Red Light-Sensitive Sensory Rhodopsin I From Haloarcula taiwanensis, A New Haloarchaeon Isolated From Taiwan.</title>
        <authorList>
            <person name="Yang C.-S."/>
            <person name="Han Y.-A."/>
            <person name="Chen P.-C."/>
            <person name="Ng W.V."/>
            <person name="Chen T.-W."/>
        </authorList>
    </citation>
    <scope>NUCLEOTIDE SEQUENCE [LARGE SCALE GENOMIC DNA]</scope>
    <source>
        <strain evidence="3 4">Taiwanensis</strain>
    </source>
</reference>
<dbReference type="SUPFAM" id="SSF53756">
    <property type="entry name" value="UDP-Glycosyltransferase/glycogen phosphorylase"/>
    <property type="match status" value="1"/>
</dbReference>
<feature type="domain" description="Glycosyl transferase family 1" evidence="1">
    <location>
        <begin position="202"/>
        <end position="356"/>
    </location>
</feature>
<evidence type="ECO:0000313" key="4">
    <source>
        <dbReference type="Proteomes" id="UP000242917"/>
    </source>
</evidence>
<dbReference type="GO" id="GO:0016757">
    <property type="term" value="F:glycosyltransferase activity"/>
    <property type="evidence" value="ECO:0007669"/>
    <property type="project" value="InterPro"/>
</dbReference>
<evidence type="ECO:0008006" key="5">
    <source>
        <dbReference type="Google" id="ProtNLM"/>
    </source>
</evidence>
<sequence length="380" mass="42011">MKISVHTSHFPYGSNREGYVSGGGEQVAHRVSKGLAGRGHEVTVFTASDDERSVSTEDGMKIVRYRSFGSIGNTSVAPEQFVPNSTETDLIHIHNTTPPGVISGLLHSMGSEAPVVLTHHGNDRFVADGTVIKMAIDYAYAEVILDHILDWVDQITIPSKSYVQGSDRLSRYKSKMIEIPNGIDMDDIHSPESATYAEETFDIASDRPMVFFIGDMIEKKGPDILVEAANRLDNSIQFVIAGDGPLLSDLRESGNPQIKFTGYISEKQKVALFNRADIFCLPSRTHTEVFPLVVLEAYASGTPVIASDLSTFDRFVTDQVTGLRFKTDDAQDLSENIEKIVSDCSKLSALSDNAYQAAKEYQWNSIIDQYEEAFREVNRI</sequence>
<dbReference type="OrthoDB" id="222239at2157"/>
<dbReference type="AlphaFoldDB" id="A0A2H4ZYB4"/>
<evidence type="ECO:0000259" key="2">
    <source>
        <dbReference type="Pfam" id="PF13439"/>
    </source>
</evidence>
<dbReference type="PANTHER" id="PTHR45947:SF3">
    <property type="entry name" value="SULFOQUINOVOSYL TRANSFERASE SQD2"/>
    <property type="match status" value="1"/>
</dbReference>
<gene>
    <name evidence="3" type="ORF">BVU17_08075</name>
</gene>
<dbReference type="Pfam" id="PF13439">
    <property type="entry name" value="Glyco_transf_4"/>
    <property type="match status" value="1"/>
</dbReference>
<dbReference type="EMBL" id="CP019154">
    <property type="protein sequence ID" value="AUG47474.1"/>
    <property type="molecule type" value="Genomic_DNA"/>
</dbReference>
<evidence type="ECO:0000313" key="3">
    <source>
        <dbReference type="EMBL" id="AUG47474.1"/>
    </source>
</evidence>
<protein>
    <recommendedName>
        <fullName evidence="5">Glycosyl transferase family 1</fullName>
    </recommendedName>
</protein>
<accession>A0A2H4ZYB4</accession>
<name>A0A2H4ZYB4_9EURY</name>
<dbReference type="KEGG" id="hta:BVU17_08075"/>
<organism evidence="3 4">
    <name type="scientific">Haloarcula taiwanensis</name>
    <dbReference type="NCBI Taxonomy" id="1932004"/>
    <lineage>
        <taxon>Archaea</taxon>
        <taxon>Methanobacteriati</taxon>
        <taxon>Methanobacteriota</taxon>
        <taxon>Stenosarchaea group</taxon>
        <taxon>Halobacteria</taxon>
        <taxon>Halobacteriales</taxon>
        <taxon>Haloarculaceae</taxon>
        <taxon>Haloarcula</taxon>
    </lineage>
</organism>
<dbReference type="CDD" id="cd03801">
    <property type="entry name" value="GT4_PimA-like"/>
    <property type="match status" value="1"/>
</dbReference>
<feature type="domain" description="Glycosyltransferase subfamily 4-like N-terminal" evidence="2">
    <location>
        <begin position="22"/>
        <end position="186"/>
    </location>
</feature>
<dbReference type="PANTHER" id="PTHR45947">
    <property type="entry name" value="SULFOQUINOVOSYL TRANSFERASE SQD2"/>
    <property type="match status" value="1"/>
</dbReference>
<dbReference type="InterPro" id="IPR001296">
    <property type="entry name" value="Glyco_trans_1"/>
</dbReference>
<dbReference type="InterPro" id="IPR028098">
    <property type="entry name" value="Glyco_trans_4-like_N"/>
</dbReference>
<dbReference type="Pfam" id="PF00534">
    <property type="entry name" value="Glycos_transf_1"/>
    <property type="match status" value="1"/>
</dbReference>
<dbReference type="Proteomes" id="UP000242917">
    <property type="component" value="Chromosome I"/>
</dbReference>
<dbReference type="Gene3D" id="3.40.50.2000">
    <property type="entry name" value="Glycogen Phosphorylase B"/>
    <property type="match status" value="2"/>
</dbReference>
<proteinExistence type="predicted"/>
<evidence type="ECO:0000259" key="1">
    <source>
        <dbReference type="Pfam" id="PF00534"/>
    </source>
</evidence>
<keyword evidence="4" id="KW-1185">Reference proteome</keyword>
<dbReference type="InterPro" id="IPR050194">
    <property type="entry name" value="Glycosyltransferase_grp1"/>
</dbReference>